<evidence type="ECO:0008006" key="6">
    <source>
        <dbReference type="Google" id="ProtNLM"/>
    </source>
</evidence>
<evidence type="ECO:0000256" key="3">
    <source>
        <dbReference type="SAM" id="Phobius"/>
    </source>
</evidence>
<evidence type="ECO:0000256" key="2">
    <source>
        <dbReference type="ARBA" id="ARBA00023136"/>
    </source>
</evidence>
<dbReference type="Proteomes" id="UP001408789">
    <property type="component" value="Unassembled WGS sequence"/>
</dbReference>
<dbReference type="GO" id="GO:0005886">
    <property type="term" value="C:plasma membrane"/>
    <property type="evidence" value="ECO:0007669"/>
    <property type="project" value="TreeGrafter"/>
</dbReference>
<dbReference type="EMBL" id="JBCNJP010000021">
    <property type="protein sequence ID" value="KAK9059087.1"/>
    <property type="molecule type" value="Genomic_DNA"/>
</dbReference>
<dbReference type="GO" id="GO:0009506">
    <property type="term" value="C:plasmodesma"/>
    <property type="evidence" value="ECO:0007669"/>
    <property type="project" value="TreeGrafter"/>
</dbReference>
<keyword evidence="3" id="KW-0812">Transmembrane</keyword>
<comment type="subcellular location">
    <subcellularLocation>
        <location evidence="1">Membrane</location>
    </subcellularLocation>
</comment>
<dbReference type="PANTHER" id="PTHR31415:SF166">
    <property type="entry name" value="LATE EMBRYOGENESIS ABUNDANT (LEA) HYDROXYPROLINE-RICH GLYCOPROTEIN FAMILY"/>
    <property type="match status" value="1"/>
</dbReference>
<organism evidence="4 5">
    <name type="scientific">Deinandra increscens subsp. villosa</name>
    <dbReference type="NCBI Taxonomy" id="3103831"/>
    <lineage>
        <taxon>Eukaryota</taxon>
        <taxon>Viridiplantae</taxon>
        <taxon>Streptophyta</taxon>
        <taxon>Embryophyta</taxon>
        <taxon>Tracheophyta</taxon>
        <taxon>Spermatophyta</taxon>
        <taxon>Magnoliopsida</taxon>
        <taxon>eudicotyledons</taxon>
        <taxon>Gunneridae</taxon>
        <taxon>Pentapetalae</taxon>
        <taxon>asterids</taxon>
        <taxon>campanulids</taxon>
        <taxon>Asterales</taxon>
        <taxon>Asteraceae</taxon>
        <taxon>Asteroideae</taxon>
        <taxon>Heliantheae alliance</taxon>
        <taxon>Madieae</taxon>
        <taxon>Madiinae</taxon>
        <taxon>Deinandra</taxon>
    </lineage>
</organism>
<evidence type="ECO:0000313" key="4">
    <source>
        <dbReference type="EMBL" id="KAK9059087.1"/>
    </source>
</evidence>
<comment type="caution">
    <text evidence="4">The sequence shown here is derived from an EMBL/GenBank/DDBJ whole genome shotgun (WGS) entry which is preliminary data.</text>
</comment>
<evidence type="ECO:0000313" key="5">
    <source>
        <dbReference type="Proteomes" id="UP001408789"/>
    </source>
</evidence>
<gene>
    <name evidence="4" type="ORF">SSX86_021706</name>
</gene>
<evidence type="ECO:0000256" key="1">
    <source>
        <dbReference type="ARBA" id="ARBA00004370"/>
    </source>
</evidence>
<dbReference type="InterPro" id="IPR044839">
    <property type="entry name" value="NDR1-like"/>
</dbReference>
<dbReference type="GO" id="GO:0098542">
    <property type="term" value="P:defense response to other organism"/>
    <property type="evidence" value="ECO:0007669"/>
    <property type="project" value="InterPro"/>
</dbReference>
<feature type="transmembrane region" description="Helical" evidence="3">
    <location>
        <begin position="12"/>
        <end position="33"/>
    </location>
</feature>
<dbReference type="AlphaFoldDB" id="A0AAP0CRT5"/>
<name>A0AAP0CRT5_9ASTR</name>
<proteinExistence type="predicted"/>
<reference evidence="4 5" key="1">
    <citation type="submission" date="2024-04" db="EMBL/GenBank/DDBJ databases">
        <title>The reference genome of an endangered Asteraceae, Deinandra increscens subsp. villosa, native to the Central Coast of California.</title>
        <authorList>
            <person name="Guilliams M."/>
            <person name="Hasenstab-Lehman K."/>
            <person name="Meyer R."/>
            <person name="Mcevoy S."/>
        </authorList>
    </citation>
    <scope>NUCLEOTIDE SEQUENCE [LARGE SCALE GENOMIC DNA]</scope>
    <source>
        <tissue evidence="4">Leaf</tissue>
    </source>
</reference>
<keyword evidence="3" id="KW-1133">Transmembrane helix</keyword>
<keyword evidence="2 3" id="KW-0472">Membrane</keyword>
<dbReference type="PANTHER" id="PTHR31415">
    <property type="entry name" value="OS05G0367900 PROTEIN"/>
    <property type="match status" value="1"/>
</dbReference>
<accession>A0AAP0CRT5</accession>
<keyword evidence="5" id="KW-1185">Reference proteome</keyword>
<sequence length="204" mass="22898">MTDANDRHVNDYDILMAVGILIVGILLFIYAIFFTTGPSPNLTLQDFEIYAFNVSTANSTLTSNLQITIFYQNPNIGIRFEEVEVYVSYNNQQITPKTLIPNTYIGPWDVTVWSPHLNGTTVLADPNLAASLAEDIMNAGVVLLIVKVTGRWRSDDIASYHRMKVICWAYVTFGKKTNDNVIASFIKLVEENCHVEIPSIVSKF</sequence>
<protein>
    <recommendedName>
        <fullName evidence="6">Late embryogenesis abundant protein LEA-2 subgroup domain-containing protein</fullName>
    </recommendedName>
</protein>